<feature type="compositionally biased region" description="Polar residues" evidence="1">
    <location>
        <begin position="160"/>
        <end position="176"/>
    </location>
</feature>
<evidence type="ECO:0000313" key="2">
    <source>
        <dbReference type="EMBL" id="CAD2221051.1"/>
    </source>
</evidence>
<protein>
    <submittedName>
        <fullName evidence="2">Uncharacterized protein</fullName>
    </submittedName>
</protein>
<name>A0A7G2CQ01_9TRYP</name>
<keyword evidence="3" id="KW-1185">Reference proteome</keyword>
<accession>A0A7G2CQ01</accession>
<sequence length="433" mass="46400">MSSTSYLDRDTRKKNPGAGKRLAPLPGGERFASTTDPSALRQQPHSAINKTSTTTGLARRPSSAGDEPFSAPPRTTKPALTGKPRQPGVRRAAPATAAAEQPKSAFIRRESEGKNSRKVSSAQPALAGDANAASSPGKRKTSTVFRRGSKKADGEGAAQKSGSVSASPMNHRQSVATRGGASVVVQEPVSNLPLAPFDRNVKYYSDAANWNTNLPEETLEVVEGRKLEAPFTTLLWTQGYPSIREADVQPNEDPYIVNSLKANPKGKAVQPPGSTDPSLHRYPEKLTEGYYGCIRCAAPLFDPNAQVLNRARRGIATFQYINAGAVTVEIQTALTAGGAAPDRRASILESANEFSFSVCCKYCAAFVATTSHDIPAALGDVVRSGEIFLVNSCALSYYKYRTGENLYQVIAPEVESGEEEEEEEEDMFNLVGN</sequence>
<dbReference type="EMBL" id="LR877163">
    <property type="protein sequence ID" value="CAD2221051.1"/>
    <property type="molecule type" value="Genomic_DNA"/>
</dbReference>
<dbReference type="VEuPathDB" id="TriTrypDB:ADEAN_000857800"/>
<reference evidence="2 3" key="1">
    <citation type="submission" date="2020-08" db="EMBL/GenBank/DDBJ databases">
        <authorList>
            <person name="Newling K."/>
            <person name="Davey J."/>
            <person name="Forrester S."/>
        </authorList>
    </citation>
    <scope>NUCLEOTIDE SEQUENCE [LARGE SCALE GENOMIC DNA]</scope>
    <source>
        <strain evidence="3">Crithidia deanei Carvalho (ATCC PRA-265)</strain>
    </source>
</reference>
<evidence type="ECO:0000256" key="1">
    <source>
        <dbReference type="SAM" id="MobiDB-lite"/>
    </source>
</evidence>
<gene>
    <name evidence="2" type="ORF">ADEAN_000857800</name>
</gene>
<feature type="compositionally biased region" description="Acidic residues" evidence="1">
    <location>
        <begin position="415"/>
        <end position="427"/>
    </location>
</feature>
<feature type="region of interest" description="Disordered" evidence="1">
    <location>
        <begin position="414"/>
        <end position="433"/>
    </location>
</feature>
<organism evidence="2 3">
    <name type="scientific">Angomonas deanei</name>
    <dbReference type="NCBI Taxonomy" id="59799"/>
    <lineage>
        <taxon>Eukaryota</taxon>
        <taxon>Discoba</taxon>
        <taxon>Euglenozoa</taxon>
        <taxon>Kinetoplastea</taxon>
        <taxon>Metakinetoplastina</taxon>
        <taxon>Trypanosomatida</taxon>
        <taxon>Trypanosomatidae</taxon>
        <taxon>Strigomonadinae</taxon>
        <taxon>Angomonas</taxon>
    </lineage>
</organism>
<proteinExistence type="predicted"/>
<feature type="compositionally biased region" description="Polar residues" evidence="1">
    <location>
        <begin position="32"/>
        <end position="56"/>
    </location>
</feature>
<dbReference type="Proteomes" id="UP000515908">
    <property type="component" value="Chromosome 19"/>
</dbReference>
<feature type="region of interest" description="Disordered" evidence="1">
    <location>
        <begin position="1"/>
        <end position="181"/>
    </location>
</feature>
<evidence type="ECO:0000313" key="3">
    <source>
        <dbReference type="Proteomes" id="UP000515908"/>
    </source>
</evidence>
<dbReference type="Gene3D" id="2.170.150.20">
    <property type="entry name" value="Peptide methionine sulfoxide reductase"/>
    <property type="match status" value="1"/>
</dbReference>
<dbReference type="AlphaFoldDB" id="A0A7G2CQ01"/>